<proteinExistence type="predicted"/>
<organism evidence="1">
    <name type="scientific">Arundo donax</name>
    <name type="common">Giant reed</name>
    <name type="synonym">Donax arundinaceus</name>
    <dbReference type="NCBI Taxonomy" id="35708"/>
    <lineage>
        <taxon>Eukaryota</taxon>
        <taxon>Viridiplantae</taxon>
        <taxon>Streptophyta</taxon>
        <taxon>Embryophyta</taxon>
        <taxon>Tracheophyta</taxon>
        <taxon>Spermatophyta</taxon>
        <taxon>Magnoliopsida</taxon>
        <taxon>Liliopsida</taxon>
        <taxon>Poales</taxon>
        <taxon>Poaceae</taxon>
        <taxon>PACMAD clade</taxon>
        <taxon>Arundinoideae</taxon>
        <taxon>Arundineae</taxon>
        <taxon>Arundo</taxon>
    </lineage>
</organism>
<dbReference type="AlphaFoldDB" id="A0A0A9BHP6"/>
<name>A0A0A9BHP6_ARUDO</name>
<sequence length="19" mass="2223">MSFAFSLPFLRRSMSSRMA</sequence>
<reference evidence="1" key="1">
    <citation type="submission" date="2014-09" db="EMBL/GenBank/DDBJ databases">
        <authorList>
            <person name="Magalhaes I.L.F."/>
            <person name="Oliveira U."/>
            <person name="Santos F.R."/>
            <person name="Vidigal T.H.D.A."/>
            <person name="Brescovit A.D."/>
            <person name="Santos A.J."/>
        </authorList>
    </citation>
    <scope>NUCLEOTIDE SEQUENCE</scope>
    <source>
        <tissue evidence="1">Shoot tissue taken approximately 20 cm above the soil surface</tissue>
    </source>
</reference>
<accession>A0A0A9BHP6</accession>
<dbReference type="EMBL" id="GBRH01237155">
    <property type="protein sequence ID" value="JAD60740.1"/>
    <property type="molecule type" value="Transcribed_RNA"/>
</dbReference>
<protein>
    <submittedName>
        <fullName evidence="1">Uncharacterized protein</fullName>
    </submittedName>
</protein>
<reference evidence="1" key="2">
    <citation type="journal article" date="2015" name="Data Brief">
        <title>Shoot transcriptome of the giant reed, Arundo donax.</title>
        <authorList>
            <person name="Barrero R.A."/>
            <person name="Guerrero F.D."/>
            <person name="Moolhuijzen P."/>
            <person name="Goolsby J.A."/>
            <person name="Tidwell J."/>
            <person name="Bellgard S.E."/>
            <person name="Bellgard M.I."/>
        </authorList>
    </citation>
    <scope>NUCLEOTIDE SEQUENCE</scope>
    <source>
        <tissue evidence="1">Shoot tissue taken approximately 20 cm above the soil surface</tissue>
    </source>
</reference>
<evidence type="ECO:0000313" key="1">
    <source>
        <dbReference type="EMBL" id="JAD60740.1"/>
    </source>
</evidence>